<accession>A0ABT6FHC3</accession>
<dbReference type="Gene3D" id="3.30.700.10">
    <property type="entry name" value="Glycoprotein, Type 4 Pilin"/>
    <property type="match status" value="1"/>
</dbReference>
<proteinExistence type="predicted"/>
<sequence length="301" mass="31749">MISAPRRGFTLIECLVTVVVLGVLAGLMLAVVMRAREAARRTQCASHLHNVGLALHQHQEARGTFPSGAGSASFLWKILPFLEQEPLHKTLIDDRTAAIPLPGLYLCPSDSARTAPMSRFATNYAGNAGVFGREPVAAWDGVFSNEELTPRDVGDGLSHTAAVVEWIVGGGDVSRATRLGSIYIVDDAFPDSAAGLDDFAKACDASGPGGPWPAAVPFKGSYWFRGRLGHSLYTHALPPDHPSCRAAPDLNAITAGSLHGDGCNVLLLDGAVRFVRDTVNPSVWRGLGTRGGGEAIPGTAY</sequence>
<evidence type="ECO:0000259" key="2">
    <source>
        <dbReference type="Pfam" id="PF07596"/>
    </source>
</evidence>
<feature type="domain" description="DUF1559" evidence="2">
    <location>
        <begin position="34"/>
        <end position="281"/>
    </location>
</feature>
<dbReference type="EMBL" id="JARRAG010000002">
    <property type="protein sequence ID" value="MDG3006972.1"/>
    <property type="molecule type" value="Genomic_DNA"/>
</dbReference>
<evidence type="ECO:0000313" key="4">
    <source>
        <dbReference type="Proteomes" id="UP001216907"/>
    </source>
</evidence>
<dbReference type="NCBIfam" id="TIGR02532">
    <property type="entry name" value="IV_pilin_GFxxxE"/>
    <property type="match status" value="1"/>
</dbReference>
<dbReference type="PANTHER" id="PTHR30093">
    <property type="entry name" value="GENERAL SECRETION PATHWAY PROTEIN G"/>
    <property type="match status" value="1"/>
</dbReference>
<organism evidence="3 4">
    <name type="scientific">Paludisphaera mucosa</name>
    <dbReference type="NCBI Taxonomy" id="3030827"/>
    <lineage>
        <taxon>Bacteria</taxon>
        <taxon>Pseudomonadati</taxon>
        <taxon>Planctomycetota</taxon>
        <taxon>Planctomycetia</taxon>
        <taxon>Isosphaerales</taxon>
        <taxon>Isosphaeraceae</taxon>
        <taxon>Paludisphaera</taxon>
    </lineage>
</organism>
<dbReference type="RefSeq" id="WP_277863262.1">
    <property type="nucleotide sequence ID" value="NZ_JARRAG010000002.1"/>
</dbReference>
<dbReference type="Pfam" id="PF07596">
    <property type="entry name" value="SBP_bac_10"/>
    <property type="match status" value="1"/>
</dbReference>
<keyword evidence="1" id="KW-1133">Transmembrane helix</keyword>
<dbReference type="Pfam" id="PF07963">
    <property type="entry name" value="N_methyl"/>
    <property type="match status" value="1"/>
</dbReference>
<dbReference type="NCBIfam" id="TIGR04294">
    <property type="entry name" value="pre_pil_HX9DG"/>
    <property type="match status" value="1"/>
</dbReference>
<dbReference type="InterPro" id="IPR012902">
    <property type="entry name" value="N_methyl_site"/>
</dbReference>
<dbReference type="PANTHER" id="PTHR30093:SF2">
    <property type="entry name" value="TYPE II SECRETION SYSTEM PROTEIN H"/>
    <property type="match status" value="1"/>
</dbReference>
<evidence type="ECO:0000256" key="1">
    <source>
        <dbReference type="SAM" id="Phobius"/>
    </source>
</evidence>
<dbReference type="InterPro" id="IPR011453">
    <property type="entry name" value="DUF1559"/>
</dbReference>
<reference evidence="3 4" key="1">
    <citation type="submission" date="2023-03" db="EMBL/GenBank/DDBJ databases">
        <title>Paludisphaera mucosa sp. nov. a novel planctomycete from northern fen.</title>
        <authorList>
            <person name="Ivanova A."/>
        </authorList>
    </citation>
    <scope>NUCLEOTIDE SEQUENCE [LARGE SCALE GENOMIC DNA]</scope>
    <source>
        <strain evidence="3 4">Pla2</strain>
    </source>
</reference>
<gene>
    <name evidence="3" type="ORF">PZE19_24645</name>
</gene>
<name>A0ABT6FHC3_9BACT</name>
<keyword evidence="4" id="KW-1185">Reference proteome</keyword>
<keyword evidence="1" id="KW-0812">Transmembrane</keyword>
<dbReference type="Proteomes" id="UP001216907">
    <property type="component" value="Unassembled WGS sequence"/>
</dbReference>
<protein>
    <submittedName>
        <fullName evidence="3">DUF1559 domain-containing protein</fullName>
    </submittedName>
</protein>
<comment type="caution">
    <text evidence="3">The sequence shown here is derived from an EMBL/GenBank/DDBJ whole genome shotgun (WGS) entry which is preliminary data.</text>
</comment>
<keyword evidence="1" id="KW-0472">Membrane</keyword>
<evidence type="ECO:0000313" key="3">
    <source>
        <dbReference type="EMBL" id="MDG3006972.1"/>
    </source>
</evidence>
<dbReference type="SUPFAM" id="SSF54523">
    <property type="entry name" value="Pili subunits"/>
    <property type="match status" value="1"/>
</dbReference>
<dbReference type="InterPro" id="IPR045584">
    <property type="entry name" value="Pilin-like"/>
</dbReference>
<feature type="transmembrane region" description="Helical" evidence="1">
    <location>
        <begin position="12"/>
        <end position="33"/>
    </location>
</feature>
<dbReference type="InterPro" id="IPR027558">
    <property type="entry name" value="Pre_pil_HX9DG_C"/>
</dbReference>